<keyword evidence="1 3" id="KW-0479">Metal-binding</keyword>
<comment type="caution">
    <text evidence="6">The sequence shown here is derived from an EMBL/GenBank/DDBJ whole genome shotgun (WGS) entry which is preliminary data.</text>
</comment>
<keyword evidence="1 3" id="KW-0863">Zinc-finger</keyword>
<gene>
    <name evidence="6" type="ORF">Fcan01_00486</name>
</gene>
<keyword evidence="7" id="KW-1185">Reference proteome</keyword>
<dbReference type="GO" id="GO:0016874">
    <property type="term" value="F:ligase activity"/>
    <property type="evidence" value="ECO:0007669"/>
    <property type="project" value="UniProtKB-KW"/>
</dbReference>
<dbReference type="EMBL" id="LNIX01000001">
    <property type="protein sequence ID" value="OXA63058.1"/>
    <property type="molecule type" value="Genomic_DNA"/>
</dbReference>
<feature type="domain" description="RING-type" evidence="5">
    <location>
        <begin position="282"/>
        <end position="325"/>
    </location>
</feature>
<evidence type="ECO:0000259" key="5">
    <source>
        <dbReference type="PROSITE" id="PS50089"/>
    </source>
</evidence>
<feature type="region of interest" description="Disordered" evidence="4">
    <location>
        <begin position="78"/>
        <end position="110"/>
    </location>
</feature>
<evidence type="ECO:0000256" key="2">
    <source>
        <dbReference type="ARBA" id="ARBA00022833"/>
    </source>
</evidence>
<feature type="compositionally biased region" description="Basic residues" evidence="4">
    <location>
        <begin position="25"/>
        <end position="36"/>
    </location>
</feature>
<feature type="region of interest" description="Disordered" evidence="4">
    <location>
        <begin position="1"/>
        <end position="54"/>
    </location>
</feature>
<organism evidence="6 7">
    <name type="scientific">Folsomia candida</name>
    <name type="common">Springtail</name>
    <dbReference type="NCBI Taxonomy" id="158441"/>
    <lineage>
        <taxon>Eukaryota</taxon>
        <taxon>Metazoa</taxon>
        <taxon>Ecdysozoa</taxon>
        <taxon>Arthropoda</taxon>
        <taxon>Hexapoda</taxon>
        <taxon>Collembola</taxon>
        <taxon>Entomobryomorpha</taxon>
        <taxon>Isotomoidea</taxon>
        <taxon>Isotomidae</taxon>
        <taxon>Proisotominae</taxon>
        <taxon>Folsomia</taxon>
    </lineage>
</organism>
<dbReference type="InterPro" id="IPR001841">
    <property type="entry name" value="Znf_RING"/>
</dbReference>
<feature type="compositionally biased region" description="Polar residues" evidence="4">
    <location>
        <begin position="39"/>
        <end position="48"/>
    </location>
</feature>
<dbReference type="Proteomes" id="UP000198287">
    <property type="component" value="Unassembled WGS sequence"/>
</dbReference>
<evidence type="ECO:0000256" key="4">
    <source>
        <dbReference type="SAM" id="MobiDB-lite"/>
    </source>
</evidence>
<name>A0A226F0P1_FOLCA</name>
<sequence>MSNYQPQIKKRRKRPLGYFTPEHEKRRRMDAKRRKTLATMPQTPSQIRPDSDRCISPTSIHAILDEESGEDVKRDVVLPSRPTNTNTGLGVKRETCNNNPPVAKRPRPSCEPLLDEDNTCVISCGNMDDTNFSVTMCGHIVHTNCWDKINSQDPVNKIDQPVIKKRRKKVRGYDNPEQEKRRRMDAKRKKNVATAPQSQIRLESGRSISPASIPGILDSILDEEYVEDVGVALPNRSTICAASTTIKSGVTPETSKVSHNIPPAAKRSRTICEPLLDEGNMCIISCGHTDDTNFSVTNCGHIVHTNCWNRINSPDSANKKCPYCKLSPVSVKRIYSVPIADKEKACQAEIARLKKELKECQDKFVKPYDEAATCYNCESKSHLTSKCERKCMLKVPAQTLSGGRTYVPCSVEGDQVVCGPLVDLYEHYMREKLSRVGIAILFSMTVFGDRCCGKCLSLLHNTVACKEEPPDLEVKNLAIKIKNAYSFMEEGNKKREVHMKSLRNSCTP</sequence>
<evidence type="ECO:0000256" key="1">
    <source>
        <dbReference type="ARBA" id="ARBA00022771"/>
    </source>
</evidence>
<dbReference type="InterPro" id="IPR013083">
    <property type="entry name" value="Znf_RING/FYVE/PHD"/>
</dbReference>
<dbReference type="SUPFAM" id="SSF57850">
    <property type="entry name" value="RING/U-box"/>
    <property type="match status" value="1"/>
</dbReference>
<dbReference type="AlphaFoldDB" id="A0A226F0P1"/>
<evidence type="ECO:0000313" key="7">
    <source>
        <dbReference type="Proteomes" id="UP000198287"/>
    </source>
</evidence>
<feature type="region of interest" description="Disordered" evidence="4">
    <location>
        <begin position="166"/>
        <end position="202"/>
    </location>
</feature>
<evidence type="ECO:0000256" key="3">
    <source>
        <dbReference type="PROSITE-ProRule" id="PRU00175"/>
    </source>
</evidence>
<feature type="compositionally biased region" description="Basic and acidic residues" evidence="4">
    <location>
        <begin position="171"/>
        <end position="182"/>
    </location>
</feature>
<reference evidence="6 7" key="1">
    <citation type="submission" date="2015-12" db="EMBL/GenBank/DDBJ databases">
        <title>The genome of Folsomia candida.</title>
        <authorList>
            <person name="Faddeeva A."/>
            <person name="Derks M.F."/>
            <person name="Anvar Y."/>
            <person name="Smit S."/>
            <person name="Van Straalen N."/>
            <person name="Roelofs D."/>
        </authorList>
    </citation>
    <scope>NUCLEOTIDE SEQUENCE [LARGE SCALE GENOMIC DNA]</scope>
    <source>
        <strain evidence="6 7">VU population</strain>
        <tissue evidence="6">Whole body</tissue>
    </source>
</reference>
<dbReference type="PROSITE" id="PS50089">
    <property type="entry name" value="ZF_RING_2"/>
    <property type="match status" value="1"/>
</dbReference>
<dbReference type="Gene3D" id="3.30.40.10">
    <property type="entry name" value="Zinc/RING finger domain, C3HC4 (zinc finger)"/>
    <property type="match status" value="1"/>
</dbReference>
<accession>A0A226F0P1</accession>
<proteinExistence type="predicted"/>
<evidence type="ECO:0000313" key="6">
    <source>
        <dbReference type="EMBL" id="OXA63058.1"/>
    </source>
</evidence>
<protein>
    <submittedName>
        <fullName evidence="6">Arginine--tRNA ligase</fullName>
    </submittedName>
</protein>
<keyword evidence="2" id="KW-0862">Zinc</keyword>
<keyword evidence="6" id="KW-0436">Ligase</keyword>
<dbReference type="GO" id="GO:0008270">
    <property type="term" value="F:zinc ion binding"/>
    <property type="evidence" value="ECO:0007669"/>
    <property type="project" value="UniProtKB-KW"/>
</dbReference>